<reference evidence="2 3" key="1">
    <citation type="submission" date="2019-11" db="EMBL/GenBank/DDBJ databases">
        <title>Whole genome sequence of Oryza granulata.</title>
        <authorList>
            <person name="Li W."/>
        </authorList>
    </citation>
    <scope>NUCLEOTIDE SEQUENCE [LARGE SCALE GENOMIC DNA]</scope>
    <source>
        <strain evidence="3">cv. Menghai</strain>
        <tissue evidence="2">Leaf</tissue>
    </source>
</reference>
<dbReference type="EMBL" id="SPHZ02000011">
    <property type="protein sequence ID" value="KAF0890757.1"/>
    <property type="molecule type" value="Genomic_DNA"/>
</dbReference>
<feature type="transmembrane region" description="Helical" evidence="1">
    <location>
        <begin position="157"/>
        <end position="177"/>
    </location>
</feature>
<evidence type="ECO:0000313" key="2">
    <source>
        <dbReference type="EMBL" id="KAF0890757.1"/>
    </source>
</evidence>
<evidence type="ECO:0000256" key="1">
    <source>
        <dbReference type="SAM" id="Phobius"/>
    </source>
</evidence>
<keyword evidence="1" id="KW-0472">Membrane</keyword>
<protein>
    <submittedName>
        <fullName evidence="2">Uncharacterized protein</fullName>
    </submittedName>
</protein>
<proteinExistence type="predicted"/>
<sequence length="181" mass="20381">MKELAENFEVSQKVGFADICDGSPSQYAHAENTGERVHPTETGLCLKSLDVQQRTIHYDLAAQKNHMVEAFSGSIAQQEYASNAAESSKQQENDPFLLQPNTYGAHRTNDTDDLPEFDFANLHRVEMQYDVHPLNRETIKASFLGVLLLYRQIKASFLGIVLHLQINAHFLGVLLLYSQDT</sequence>
<evidence type="ECO:0000313" key="3">
    <source>
        <dbReference type="Proteomes" id="UP000479710"/>
    </source>
</evidence>
<comment type="caution">
    <text evidence="2">The sequence shown here is derived from an EMBL/GenBank/DDBJ whole genome shotgun (WGS) entry which is preliminary data.</text>
</comment>
<name>A0A6G1BSN5_9ORYZ</name>
<keyword evidence="3" id="KW-1185">Reference proteome</keyword>
<keyword evidence="1" id="KW-1133">Transmembrane helix</keyword>
<dbReference type="Proteomes" id="UP000479710">
    <property type="component" value="Unassembled WGS sequence"/>
</dbReference>
<organism evidence="2 3">
    <name type="scientific">Oryza meyeriana var. granulata</name>
    <dbReference type="NCBI Taxonomy" id="110450"/>
    <lineage>
        <taxon>Eukaryota</taxon>
        <taxon>Viridiplantae</taxon>
        <taxon>Streptophyta</taxon>
        <taxon>Embryophyta</taxon>
        <taxon>Tracheophyta</taxon>
        <taxon>Spermatophyta</taxon>
        <taxon>Magnoliopsida</taxon>
        <taxon>Liliopsida</taxon>
        <taxon>Poales</taxon>
        <taxon>Poaceae</taxon>
        <taxon>BOP clade</taxon>
        <taxon>Oryzoideae</taxon>
        <taxon>Oryzeae</taxon>
        <taxon>Oryzinae</taxon>
        <taxon>Oryza</taxon>
        <taxon>Oryza meyeriana</taxon>
    </lineage>
</organism>
<dbReference type="AlphaFoldDB" id="A0A6G1BSN5"/>
<gene>
    <name evidence="2" type="ORF">E2562_004249</name>
</gene>
<accession>A0A6G1BSN5</accession>
<keyword evidence="1" id="KW-0812">Transmembrane</keyword>
<dbReference type="OrthoDB" id="639572at2759"/>